<gene>
    <name evidence="1" type="ORF">HDF14_002862</name>
</gene>
<comment type="caution">
    <text evidence="1">The sequence shown here is derived from an EMBL/GenBank/DDBJ whole genome shotgun (WGS) entry which is preliminary data.</text>
</comment>
<dbReference type="Proteomes" id="UP000535182">
    <property type="component" value="Unassembled WGS sequence"/>
</dbReference>
<sequence>MKISWFWPSISLIPLHIRDKTPQTADFASNMEQNA</sequence>
<keyword evidence="2" id="KW-1185">Reference proteome</keyword>
<accession>A0A9X0U4C5</accession>
<dbReference type="AlphaFoldDB" id="A0A9X0U4C5"/>
<protein>
    <submittedName>
        <fullName evidence="1">Uncharacterized protein</fullName>
    </submittedName>
</protein>
<name>A0A9X0U4C5_9BACT</name>
<proteinExistence type="predicted"/>
<reference evidence="1 2" key="1">
    <citation type="submission" date="2020-08" db="EMBL/GenBank/DDBJ databases">
        <title>Genomic Encyclopedia of Type Strains, Phase IV (KMG-V): Genome sequencing to study the core and pangenomes of soil and plant-associated prokaryotes.</title>
        <authorList>
            <person name="Whitman W."/>
        </authorList>
    </citation>
    <scope>NUCLEOTIDE SEQUENCE [LARGE SCALE GENOMIC DNA]</scope>
    <source>
        <strain evidence="1 2">X5P2</strain>
    </source>
</reference>
<evidence type="ECO:0000313" key="1">
    <source>
        <dbReference type="EMBL" id="MBB5329244.1"/>
    </source>
</evidence>
<dbReference type="EMBL" id="JACHEB010000006">
    <property type="protein sequence ID" value="MBB5329244.1"/>
    <property type="molecule type" value="Genomic_DNA"/>
</dbReference>
<organism evidence="1 2">
    <name type="scientific">Tunturiibacter gelidiferens</name>
    <dbReference type="NCBI Taxonomy" id="3069689"/>
    <lineage>
        <taxon>Bacteria</taxon>
        <taxon>Pseudomonadati</taxon>
        <taxon>Acidobacteriota</taxon>
        <taxon>Terriglobia</taxon>
        <taxon>Terriglobales</taxon>
        <taxon>Acidobacteriaceae</taxon>
        <taxon>Tunturiibacter</taxon>
    </lineage>
</organism>
<evidence type="ECO:0000313" key="2">
    <source>
        <dbReference type="Proteomes" id="UP000535182"/>
    </source>
</evidence>